<dbReference type="Proteomes" id="UP001165143">
    <property type="component" value="Unassembled WGS sequence"/>
</dbReference>
<accession>A0A9W6USF9</accession>
<dbReference type="RefSeq" id="WP_267884960.1">
    <property type="nucleotide sequence ID" value="NZ_BSRX01000047.1"/>
</dbReference>
<evidence type="ECO:0000313" key="2">
    <source>
        <dbReference type="EMBL" id="GLW58092.1"/>
    </source>
</evidence>
<evidence type="ECO:0000313" key="3">
    <source>
        <dbReference type="Proteomes" id="UP001165143"/>
    </source>
</evidence>
<evidence type="ECO:0000256" key="1">
    <source>
        <dbReference type="SAM" id="MobiDB-lite"/>
    </source>
</evidence>
<name>A0A9W6USF9_9ACTN</name>
<comment type="caution">
    <text evidence="2">The sequence shown here is derived from an EMBL/GenBank/DDBJ whole genome shotgun (WGS) entry which is preliminary data.</text>
</comment>
<proteinExistence type="predicted"/>
<feature type="region of interest" description="Disordered" evidence="1">
    <location>
        <begin position="22"/>
        <end position="43"/>
    </location>
</feature>
<organism evidence="2 3">
    <name type="scientific">Kitasatospora phosalacinea</name>
    <dbReference type="NCBI Taxonomy" id="2065"/>
    <lineage>
        <taxon>Bacteria</taxon>
        <taxon>Bacillati</taxon>
        <taxon>Actinomycetota</taxon>
        <taxon>Actinomycetes</taxon>
        <taxon>Kitasatosporales</taxon>
        <taxon>Streptomycetaceae</taxon>
        <taxon>Kitasatospora</taxon>
    </lineage>
</organism>
<gene>
    <name evidence="2" type="ORF">Kpho01_61030</name>
</gene>
<reference evidence="2" key="1">
    <citation type="submission" date="2023-02" db="EMBL/GenBank/DDBJ databases">
        <title>Kitasatospora phosalacinea NBRC 14362.</title>
        <authorList>
            <person name="Ichikawa N."/>
            <person name="Sato H."/>
            <person name="Tonouchi N."/>
        </authorList>
    </citation>
    <scope>NUCLEOTIDE SEQUENCE</scope>
    <source>
        <strain evidence="2">NBRC 14362</strain>
    </source>
</reference>
<sequence length="43" mass="4591">MSSQHLGDQEVARRIESANQAAQAAEAARQQAEQLRQQQAGGA</sequence>
<dbReference type="EMBL" id="BSRX01000047">
    <property type="protein sequence ID" value="GLW58092.1"/>
    <property type="molecule type" value="Genomic_DNA"/>
</dbReference>
<protein>
    <submittedName>
        <fullName evidence="2">Uncharacterized protein</fullName>
    </submittedName>
</protein>
<dbReference type="AlphaFoldDB" id="A0A9W6USF9"/>